<accession>A0A1Q9CGB0</accession>
<dbReference type="OMA" id="WHASAPS"/>
<evidence type="ECO:0000313" key="4">
    <source>
        <dbReference type="Proteomes" id="UP000186817"/>
    </source>
</evidence>
<feature type="compositionally biased region" description="Low complexity" evidence="1">
    <location>
        <begin position="100"/>
        <end position="115"/>
    </location>
</feature>
<gene>
    <name evidence="3" type="ORF">AK812_SmicGene37429</name>
</gene>
<feature type="transmembrane region" description="Helical" evidence="2">
    <location>
        <begin position="177"/>
        <end position="195"/>
    </location>
</feature>
<feature type="transmembrane region" description="Helical" evidence="2">
    <location>
        <begin position="207"/>
        <end position="230"/>
    </location>
</feature>
<keyword evidence="4" id="KW-1185">Reference proteome</keyword>
<evidence type="ECO:0000256" key="1">
    <source>
        <dbReference type="SAM" id="MobiDB-lite"/>
    </source>
</evidence>
<comment type="caution">
    <text evidence="3">The sequence shown here is derived from an EMBL/GenBank/DDBJ whole genome shotgun (WGS) entry which is preliminary data.</text>
</comment>
<organism evidence="3 4">
    <name type="scientific">Symbiodinium microadriaticum</name>
    <name type="common">Dinoflagellate</name>
    <name type="synonym">Zooxanthella microadriatica</name>
    <dbReference type="NCBI Taxonomy" id="2951"/>
    <lineage>
        <taxon>Eukaryota</taxon>
        <taxon>Sar</taxon>
        <taxon>Alveolata</taxon>
        <taxon>Dinophyceae</taxon>
        <taxon>Suessiales</taxon>
        <taxon>Symbiodiniaceae</taxon>
        <taxon>Symbiodinium</taxon>
    </lineage>
</organism>
<keyword evidence="2" id="KW-1133">Transmembrane helix</keyword>
<evidence type="ECO:0000313" key="3">
    <source>
        <dbReference type="EMBL" id="OLP81962.1"/>
    </source>
</evidence>
<dbReference type="EMBL" id="LSRX01001235">
    <property type="protein sequence ID" value="OLP81962.1"/>
    <property type="molecule type" value="Genomic_DNA"/>
</dbReference>
<name>A0A1Q9CGB0_SYMMI</name>
<evidence type="ECO:0000256" key="2">
    <source>
        <dbReference type="SAM" id="Phobius"/>
    </source>
</evidence>
<reference evidence="3 4" key="1">
    <citation type="submission" date="2016-02" db="EMBL/GenBank/DDBJ databases">
        <title>Genome analysis of coral dinoflagellate symbionts highlights evolutionary adaptations to a symbiotic lifestyle.</title>
        <authorList>
            <person name="Aranda M."/>
            <person name="Li Y."/>
            <person name="Liew Y.J."/>
            <person name="Baumgarten S."/>
            <person name="Simakov O."/>
            <person name="Wilson M."/>
            <person name="Piel J."/>
            <person name="Ashoor H."/>
            <person name="Bougouffa S."/>
            <person name="Bajic V.B."/>
            <person name="Ryu T."/>
            <person name="Ravasi T."/>
            <person name="Bayer T."/>
            <person name="Micklem G."/>
            <person name="Kim H."/>
            <person name="Bhak J."/>
            <person name="Lajeunesse T.C."/>
            <person name="Voolstra C.R."/>
        </authorList>
    </citation>
    <scope>NUCLEOTIDE SEQUENCE [LARGE SCALE GENOMIC DNA]</scope>
    <source>
        <strain evidence="3 4">CCMP2467</strain>
    </source>
</reference>
<dbReference type="OrthoDB" id="10312710at2759"/>
<protein>
    <submittedName>
        <fullName evidence="3">Uncharacterized protein</fullName>
    </submittedName>
</protein>
<keyword evidence="2" id="KW-0812">Transmembrane</keyword>
<feature type="region of interest" description="Disordered" evidence="1">
    <location>
        <begin position="98"/>
        <end position="123"/>
    </location>
</feature>
<sequence>MGSCWMGRLEFVDWMAELGWMVAGLSVENMAGWRCRFGVGNMAEWLGRFGVENSAACCGFHVNISACCRLGVDDSTTCRLDSSSLDISTCNLGVDSPQNAAQRSRSQPASASTTAPAPPAGPAPVFDPKRLLYRSQAKQFVTLGSLFTLICLAGLIYGRLSMRRGGKHGEGCSDVGVRLGIFLPPFVSATFSLMLRKHANPIRSTLAVQSLASFCFFVSLGCLAVTMIWWHASAPSINLARSDGAEETYLKGISLQVEGWPIFFHPTGMAVSGNSLLLSAAFRMARFVLARGVARLESETTFPGLEIGDISFCGNQSAVNSSLALAGRDIIAVLATEVLSRPARVTWRDLPNASFGRSIQDPQETEALQALSYWPQQDMLLVSKADLGVVACQAHDEQGRRQTTVQAEMMLMEKFAAGTSVSGLHVDPVEEVLYVLFHRTGRHAEIHAIDLRDELGRLLRILRLPDVDAADGPDADHDVVWGALSTWHPLEIHDRPQLLAVTRTPAKVFSFDLPNLRQCRSESLCKSNASRPELKSSFWR</sequence>
<dbReference type="AlphaFoldDB" id="A0A1Q9CGB0"/>
<feature type="transmembrane region" description="Helical" evidence="2">
    <location>
        <begin position="140"/>
        <end position="157"/>
    </location>
</feature>
<keyword evidence="2" id="KW-0472">Membrane</keyword>
<dbReference type="Proteomes" id="UP000186817">
    <property type="component" value="Unassembled WGS sequence"/>
</dbReference>
<proteinExistence type="predicted"/>